<dbReference type="PROSITE" id="PS50097">
    <property type="entry name" value="BTB"/>
    <property type="match status" value="1"/>
</dbReference>
<dbReference type="Gene3D" id="3.30.710.10">
    <property type="entry name" value="Potassium Channel Kv1.1, Chain A"/>
    <property type="match status" value="1"/>
</dbReference>
<keyword evidence="4" id="KW-1185">Reference proteome</keyword>
<feature type="domain" description="BTB" evidence="1">
    <location>
        <begin position="342"/>
        <end position="409"/>
    </location>
</feature>
<dbReference type="InterPro" id="IPR002083">
    <property type="entry name" value="MATH/TRAF_dom"/>
</dbReference>
<sequence length="504" mass="57991">MNDGMVEYTFTWFIENYSYCSLKNGENFWSPDFNADDLEGTVWCLRLCPRGLRDEDKGYLSLYLCRRDDDGPENFPLKYELSFLSADGATLRPQQLENTFKKGISYGNHQFLKMNGISLLEKSVYFPGDNLRLRCKIWIGGGNIHSVTEISARTRIGMEQISFRYVVEGFSALEPNQKKITRIRSSSKKGLALSCTLYFTDGPCCQGKIMVEIMPSGTDQVLYKCKLFLLDGSGKQIECGEANNRFDASRKDIQILPLSLLRQEILNRKREYLPDDKLSLSCECIFSTGVEYEKIEKTQYEKPFVALYQKNDNDQNSDTEKLSNSYSALDDFKEMYNNEFLTDMAIKTKTKSFPAHKIVLCARSPVFKAMMINDMKEKNSNIIQIDDLEDDIVQNLLLFLYSDNLETLQWESANKLYYAADKYAIEKLKVICSSFLIDNLSISTASELLLLGDTHNDSRLMKAVEDFISKHERQVYGSDEWKNLIETNPELVSKTMLLIHERKI</sequence>
<comment type="caution">
    <text evidence="3">The sequence shown here is derived from an EMBL/GenBank/DDBJ whole genome shotgun (WGS) entry which is preliminary data.</text>
</comment>
<protein>
    <submittedName>
        <fullName evidence="3">TD and POZ domain-containing protein 5</fullName>
    </submittedName>
</protein>
<proteinExistence type="predicted"/>
<dbReference type="InterPro" id="IPR008974">
    <property type="entry name" value="TRAF-like"/>
</dbReference>
<dbReference type="InterPro" id="IPR000210">
    <property type="entry name" value="BTB/POZ_dom"/>
</dbReference>
<dbReference type="Gene3D" id="2.60.210.10">
    <property type="entry name" value="Apoptosis, Tumor Necrosis Factor Receptor Associated Protein 2, Chain A"/>
    <property type="match status" value="1"/>
</dbReference>
<reference evidence="3 4" key="1">
    <citation type="journal article" date="2019" name="Sci. Rep.">
        <title>Orb-weaving spider Araneus ventricosus genome elucidates the spidroin gene catalogue.</title>
        <authorList>
            <person name="Kono N."/>
            <person name="Nakamura H."/>
            <person name="Ohtoshi R."/>
            <person name="Moran D.A.P."/>
            <person name="Shinohara A."/>
            <person name="Yoshida Y."/>
            <person name="Fujiwara M."/>
            <person name="Mori M."/>
            <person name="Tomita M."/>
            <person name="Arakawa K."/>
        </authorList>
    </citation>
    <scope>NUCLEOTIDE SEQUENCE [LARGE SCALE GENOMIC DNA]</scope>
</reference>
<dbReference type="PROSITE" id="PS50144">
    <property type="entry name" value="MATH"/>
    <property type="match status" value="1"/>
</dbReference>
<dbReference type="Pfam" id="PF22486">
    <property type="entry name" value="MATH_2"/>
    <property type="match status" value="1"/>
</dbReference>
<dbReference type="PANTHER" id="PTHR24413">
    <property type="entry name" value="SPECKLE-TYPE POZ PROTEIN"/>
    <property type="match status" value="1"/>
</dbReference>
<dbReference type="Proteomes" id="UP000499080">
    <property type="component" value="Unassembled WGS sequence"/>
</dbReference>
<dbReference type="OrthoDB" id="7628309at2759"/>
<evidence type="ECO:0000313" key="3">
    <source>
        <dbReference type="EMBL" id="GBN07960.1"/>
    </source>
</evidence>
<evidence type="ECO:0000313" key="4">
    <source>
        <dbReference type="Proteomes" id="UP000499080"/>
    </source>
</evidence>
<dbReference type="EMBL" id="BGPR01005213">
    <property type="protein sequence ID" value="GBN07960.1"/>
    <property type="molecule type" value="Genomic_DNA"/>
</dbReference>
<dbReference type="GO" id="GO:0030163">
    <property type="term" value="P:protein catabolic process"/>
    <property type="evidence" value="ECO:0007669"/>
    <property type="project" value="UniProtKB-ARBA"/>
</dbReference>
<accession>A0A4Y2L104</accession>
<organism evidence="3 4">
    <name type="scientific">Araneus ventricosus</name>
    <name type="common">Orbweaver spider</name>
    <name type="synonym">Epeira ventricosa</name>
    <dbReference type="NCBI Taxonomy" id="182803"/>
    <lineage>
        <taxon>Eukaryota</taxon>
        <taxon>Metazoa</taxon>
        <taxon>Ecdysozoa</taxon>
        <taxon>Arthropoda</taxon>
        <taxon>Chelicerata</taxon>
        <taxon>Arachnida</taxon>
        <taxon>Araneae</taxon>
        <taxon>Araneomorphae</taxon>
        <taxon>Entelegynae</taxon>
        <taxon>Araneoidea</taxon>
        <taxon>Araneidae</taxon>
        <taxon>Araneus</taxon>
    </lineage>
</organism>
<dbReference type="SUPFAM" id="SSF54695">
    <property type="entry name" value="POZ domain"/>
    <property type="match status" value="1"/>
</dbReference>
<name>A0A4Y2L104_ARAVE</name>
<dbReference type="SUPFAM" id="SSF49599">
    <property type="entry name" value="TRAF domain-like"/>
    <property type="match status" value="1"/>
</dbReference>
<dbReference type="InterPro" id="IPR011333">
    <property type="entry name" value="SKP1/BTB/POZ_sf"/>
</dbReference>
<feature type="domain" description="MATH" evidence="2">
    <location>
        <begin position="7"/>
        <end position="137"/>
    </location>
</feature>
<gene>
    <name evidence="3" type="primary">Tdpoz5_20</name>
    <name evidence="3" type="ORF">AVEN_165111_1</name>
</gene>
<dbReference type="AlphaFoldDB" id="A0A4Y2L104"/>
<dbReference type="Pfam" id="PF00651">
    <property type="entry name" value="BTB"/>
    <property type="match status" value="1"/>
</dbReference>
<dbReference type="SMART" id="SM00225">
    <property type="entry name" value="BTB"/>
    <property type="match status" value="1"/>
</dbReference>
<evidence type="ECO:0000259" key="2">
    <source>
        <dbReference type="PROSITE" id="PS50144"/>
    </source>
</evidence>
<dbReference type="Gene3D" id="1.25.40.420">
    <property type="match status" value="1"/>
</dbReference>
<evidence type="ECO:0000259" key="1">
    <source>
        <dbReference type="PROSITE" id="PS50097"/>
    </source>
</evidence>
<dbReference type="SMART" id="SM00061">
    <property type="entry name" value="MATH"/>
    <property type="match status" value="1"/>
</dbReference>